<dbReference type="Proteomes" id="UP000308600">
    <property type="component" value="Unassembled WGS sequence"/>
</dbReference>
<gene>
    <name evidence="1" type="ORF">BDN72DRAFT_661869</name>
</gene>
<evidence type="ECO:0000313" key="1">
    <source>
        <dbReference type="EMBL" id="TFK58929.1"/>
    </source>
</evidence>
<proteinExistence type="predicted"/>
<evidence type="ECO:0000313" key="2">
    <source>
        <dbReference type="Proteomes" id="UP000308600"/>
    </source>
</evidence>
<dbReference type="EMBL" id="ML209139">
    <property type="protein sequence ID" value="TFK58929.1"/>
    <property type="molecule type" value="Genomic_DNA"/>
</dbReference>
<sequence>MTLPGRHRMLRLYNNPERVDDAWLGQSSTLRTFDTSNKSCVSSPSVLMNTPRNQLEPQAEPRLPSDLERLIFEDVARTDRKYIPNLMLVCQRVKEWTESTLYSVVIRHTSSHPPLEYCPPIERLPSYAHHVHHLLVYFQIEEESLQDHLKLCKNLTNVALWGDTLCPGALELLSALPLRSLIIKIPAIFPNGPPYNFQNQMFRGLTYLQILDNGLSRDQISGLAALDNLTHLWLNNTGEEQIVKDILRHCPKIRVLVLCESNQLVRHGGAPATFEPRVVFASFSLGLYVRDWIRFSEARECFWDLAEREVEEKR</sequence>
<accession>A0ACD2ZZV3</accession>
<protein>
    <submittedName>
        <fullName evidence="1">Uncharacterized protein</fullName>
    </submittedName>
</protein>
<keyword evidence="2" id="KW-1185">Reference proteome</keyword>
<name>A0ACD2ZZV3_9AGAR</name>
<reference evidence="1 2" key="1">
    <citation type="journal article" date="2019" name="Nat. Ecol. Evol.">
        <title>Megaphylogeny resolves global patterns of mushroom evolution.</title>
        <authorList>
            <person name="Varga T."/>
            <person name="Krizsan K."/>
            <person name="Foldi C."/>
            <person name="Dima B."/>
            <person name="Sanchez-Garcia M."/>
            <person name="Sanchez-Ramirez S."/>
            <person name="Szollosi G.J."/>
            <person name="Szarkandi J.G."/>
            <person name="Papp V."/>
            <person name="Albert L."/>
            <person name="Andreopoulos W."/>
            <person name="Angelini C."/>
            <person name="Antonin V."/>
            <person name="Barry K.W."/>
            <person name="Bougher N.L."/>
            <person name="Buchanan P."/>
            <person name="Buyck B."/>
            <person name="Bense V."/>
            <person name="Catcheside P."/>
            <person name="Chovatia M."/>
            <person name="Cooper J."/>
            <person name="Damon W."/>
            <person name="Desjardin D."/>
            <person name="Finy P."/>
            <person name="Geml J."/>
            <person name="Haridas S."/>
            <person name="Hughes K."/>
            <person name="Justo A."/>
            <person name="Karasinski D."/>
            <person name="Kautmanova I."/>
            <person name="Kiss B."/>
            <person name="Kocsube S."/>
            <person name="Kotiranta H."/>
            <person name="LaButti K.M."/>
            <person name="Lechner B.E."/>
            <person name="Liimatainen K."/>
            <person name="Lipzen A."/>
            <person name="Lukacs Z."/>
            <person name="Mihaltcheva S."/>
            <person name="Morgado L.N."/>
            <person name="Niskanen T."/>
            <person name="Noordeloos M.E."/>
            <person name="Ohm R.A."/>
            <person name="Ortiz-Santana B."/>
            <person name="Ovrebo C."/>
            <person name="Racz N."/>
            <person name="Riley R."/>
            <person name="Savchenko A."/>
            <person name="Shiryaev A."/>
            <person name="Soop K."/>
            <person name="Spirin V."/>
            <person name="Szebenyi C."/>
            <person name="Tomsovsky M."/>
            <person name="Tulloss R.E."/>
            <person name="Uehling J."/>
            <person name="Grigoriev I.V."/>
            <person name="Vagvolgyi C."/>
            <person name="Papp T."/>
            <person name="Martin F.M."/>
            <person name="Miettinen O."/>
            <person name="Hibbett D.S."/>
            <person name="Nagy L.G."/>
        </authorList>
    </citation>
    <scope>NUCLEOTIDE SEQUENCE [LARGE SCALE GENOMIC DNA]</scope>
    <source>
        <strain evidence="1 2">NL-1719</strain>
    </source>
</reference>
<organism evidence="1 2">
    <name type="scientific">Pluteus cervinus</name>
    <dbReference type="NCBI Taxonomy" id="181527"/>
    <lineage>
        <taxon>Eukaryota</taxon>
        <taxon>Fungi</taxon>
        <taxon>Dikarya</taxon>
        <taxon>Basidiomycota</taxon>
        <taxon>Agaricomycotina</taxon>
        <taxon>Agaricomycetes</taxon>
        <taxon>Agaricomycetidae</taxon>
        <taxon>Agaricales</taxon>
        <taxon>Pluteineae</taxon>
        <taxon>Pluteaceae</taxon>
        <taxon>Pluteus</taxon>
    </lineage>
</organism>